<keyword evidence="3" id="KW-1185">Reference proteome</keyword>
<feature type="compositionally biased region" description="Polar residues" evidence="1">
    <location>
        <begin position="273"/>
        <end position="290"/>
    </location>
</feature>
<dbReference type="PANTHER" id="PTHR12607:SF12">
    <property type="entry name" value="APC-LIKE, ISOFORM A-RELATED"/>
    <property type="match status" value="1"/>
</dbReference>
<evidence type="ECO:0000313" key="3">
    <source>
        <dbReference type="Proteomes" id="UP001627154"/>
    </source>
</evidence>
<protein>
    <recommendedName>
        <fullName evidence="4">Tesmin/TSO1-like CXC domain-containing protein</fullName>
    </recommendedName>
</protein>
<evidence type="ECO:0008006" key="4">
    <source>
        <dbReference type="Google" id="ProtNLM"/>
    </source>
</evidence>
<dbReference type="EMBL" id="JBJJXI010000055">
    <property type="protein sequence ID" value="KAL3399720.1"/>
    <property type="molecule type" value="Genomic_DNA"/>
</dbReference>
<comment type="caution">
    <text evidence="2">The sequence shown here is derived from an EMBL/GenBank/DDBJ whole genome shotgun (WGS) entry which is preliminary data.</text>
</comment>
<organism evidence="2 3">
    <name type="scientific">Trichogramma kaykai</name>
    <dbReference type="NCBI Taxonomy" id="54128"/>
    <lineage>
        <taxon>Eukaryota</taxon>
        <taxon>Metazoa</taxon>
        <taxon>Ecdysozoa</taxon>
        <taxon>Arthropoda</taxon>
        <taxon>Hexapoda</taxon>
        <taxon>Insecta</taxon>
        <taxon>Pterygota</taxon>
        <taxon>Neoptera</taxon>
        <taxon>Endopterygota</taxon>
        <taxon>Hymenoptera</taxon>
        <taxon>Apocrita</taxon>
        <taxon>Proctotrupomorpha</taxon>
        <taxon>Chalcidoidea</taxon>
        <taxon>Trichogrammatidae</taxon>
        <taxon>Trichogramma</taxon>
    </lineage>
</organism>
<feature type="compositionally biased region" description="Polar residues" evidence="1">
    <location>
        <begin position="243"/>
        <end position="261"/>
    </location>
</feature>
<accession>A0ABD2X3M5</accession>
<dbReference type="AlphaFoldDB" id="A0ABD2X3M5"/>
<dbReference type="PANTHER" id="PTHR12607">
    <property type="entry name" value="ADENOMATOUS POLYPOSIS COLI PROTEIN FAMILY"/>
    <property type="match status" value="1"/>
</dbReference>
<dbReference type="InterPro" id="IPR026818">
    <property type="entry name" value="Apc_fam"/>
</dbReference>
<feature type="compositionally biased region" description="Basic and acidic residues" evidence="1">
    <location>
        <begin position="183"/>
        <end position="202"/>
    </location>
</feature>
<proteinExistence type="predicted"/>
<feature type="region of interest" description="Disordered" evidence="1">
    <location>
        <begin position="177"/>
        <end position="206"/>
    </location>
</feature>
<dbReference type="Proteomes" id="UP001627154">
    <property type="component" value="Unassembled WGS sequence"/>
</dbReference>
<evidence type="ECO:0000256" key="1">
    <source>
        <dbReference type="SAM" id="MobiDB-lite"/>
    </source>
</evidence>
<sequence length="519" mass="58698">MTAQIVRHDSKNTTLDNFCSRLYHSCNNLTVIEFDQTTNYSLRYTEENSVVNEISYFEHISKSNERENTVTTYITEETPFETPLFFSTSTSTSDLLRLDDIKIEDTIIEKSENYNKINGASKKQLEIPKDFSQLKSYMELENKDKECENSNRCIYLPDDSDDEKCDDERIESIINVTPSQSPIDDKDRDDKMVNFGDSDHFTEQTPLMFSRSSSLGSLSGFEQQSICDDHSSIVSDFSFRTSEAVSPSNLPDSPAQLTPGQQKLKKPNKKRTQQSLPKMQTNEPCSSQQEISKHSIFEDDVAVFKEESTPIKLQSVAASSLSSLTIDDDEEGDESGERKNKISVIKSAKLSEKDDTITRIQEGNEDLLEGKSDKATYFYADEEKILDEYIRKGIAKVTKTNVSCVSTPSNYEGDEACDDRIACNCKIDDCQSACQCINSLDLFDEESDLTVEEESLLNEYIRRGIAKVTRQSIEHVSTLSLNKNSPRSKLCGEDYCQVDDVDDDDDVEQLRAESAKDDT</sequence>
<dbReference type="GO" id="GO:0005737">
    <property type="term" value="C:cytoplasm"/>
    <property type="evidence" value="ECO:0007669"/>
    <property type="project" value="UniProtKB-ARBA"/>
</dbReference>
<name>A0ABD2X3M5_9HYME</name>
<feature type="compositionally biased region" description="Basic residues" evidence="1">
    <location>
        <begin position="263"/>
        <end position="272"/>
    </location>
</feature>
<feature type="region of interest" description="Disordered" evidence="1">
    <location>
        <begin position="243"/>
        <end position="292"/>
    </location>
</feature>
<reference evidence="2 3" key="1">
    <citation type="journal article" date="2024" name="bioRxiv">
        <title>A reference genome for Trichogramma kaykai: A tiny desert-dwelling parasitoid wasp with competing sex-ratio distorters.</title>
        <authorList>
            <person name="Culotta J."/>
            <person name="Lindsey A.R."/>
        </authorList>
    </citation>
    <scope>NUCLEOTIDE SEQUENCE [LARGE SCALE GENOMIC DNA]</scope>
    <source>
        <strain evidence="2 3">KSX58</strain>
    </source>
</reference>
<gene>
    <name evidence="2" type="ORF">TKK_006969</name>
</gene>
<evidence type="ECO:0000313" key="2">
    <source>
        <dbReference type="EMBL" id="KAL3399720.1"/>
    </source>
</evidence>